<reference evidence="2 3" key="1">
    <citation type="journal article" date="2014" name="Genome Announc.">
        <title>Draft genome sequences of eight enterohepatic helicobacter species isolated from both laboratory and wild rodents.</title>
        <authorList>
            <person name="Sheh A."/>
            <person name="Shen Z."/>
            <person name="Fox J.G."/>
        </authorList>
    </citation>
    <scope>NUCLEOTIDE SEQUENCE [LARGE SCALE GENOMIC DNA]</scope>
    <source>
        <strain evidence="2 3">MIT 98-6810</strain>
    </source>
</reference>
<comment type="caution">
    <text evidence="2">The sequence shown here is derived from an EMBL/GenBank/DDBJ whole genome shotgun (WGS) entry which is preliminary data.</text>
</comment>
<protein>
    <recommendedName>
        <fullName evidence="4">Highly acidic protein</fullName>
    </recommendedName>
</protein>
<keyword evidence="3" id="KW-1185">Reference proteome</keyword>
<organism evidence="2 3">
    <name type="scientific">Helicobacter typhlonius</name>
    <dbReference type="NCBI Taxonomy" id="76936"/>
    <lineage>
        <taxon>Bacteria</taxon>
        <taxon>Pseudomonadati</taxon>
        <taxon>Campylobacterota</taxon>
        <taxon>Epsilonproteobacteria</taxon>
        <taxon>Campylobacterales</taxon>
        <taxon>Helicobacteraceae</taxon>
        <taxon>Helicobacter</taxon>
    </lineage>
</organism>
<name>A0A4U8RZK2_9HELI</name>
<feature type="region of interest" description="Disordered" evidence="1">
    <location>
        <begin position="142"/>
        <end position="193"/>
    </location>
</feature>
<feature type="compositionally biased region" description="Basic and acidic residues" evidence="1">
    <location>
        <begin position="184"/>
        <end position="193"/>
    </location>
</feature>
<feature type="compositionally biased region" description="Basic and acidic residues" evidence="1">
    <location>
        <begin position="146"/>
        <end position="160"/>
    </location>
</feature>
<dbReference type="Proteomes" id="UP000029925">
    <property type="component" value="Unassembled WGS sequence"/>
</dbReference>
<evidence type="ECO:0000313" key="2">
    <source>
        <dbReference type="EMBL" id="TLD78757.1"/>
    </source>
</evidence>
<feature type="non-terminal residue" evidence="2">
    <location>
        <position position="193"/>
    </location>
</feature>
<accession>A0A4U8RZK2</accession>
<proteinExistence type="predicted"/>
<feature type="compositionally biased region" description="Acidic residues" evidence="1">
    <location>
        <begin position="162"/>
        <end position="183"/>
    </location>
</feature>
<gene>
    <name evidence="2" type="ORF">LS75_003080</name>
</gene>
<evidence type="ECO:0000256" key="1">
    <source>
        <dbReference type="SAM" id="MobiDB-lite"/>
    </source>
</evidence>
<sequence length="193" mass="21548">MKFLLINTNQIVQKLVEITAKKAGAKITSITESSKMGDLTQYDYVIIDDDCLLLDEQTYIDSLKDKHKCLIYNKGTKRIEGFDDYIQKPFLPTSILDIFTEQLKKNAHIADEESDLLAGEDISLDNLDDSLDKIDSLLAEEDSLDEPTKTDISIEDKTNDDILGDEELGADVAEDSITDEATAEDDKSSESTE</sequence>
<dbReference type="AlphaFoldDB" id="A0A4U8RZK2"/>
<dbReference type="STRING" id="76936.BN2458_PEG1852"/>
<evidence type="ECO:0008006" key="4">
    <source>
        <dbReference type="Google" id="ProtNLM"/>
    </source>
</evidence>
<evidence type="ECO:0000313" key="3">
    <source>
        <dbReference type="Proteomes" id="UP000029925"/>
    </source>
</evidence>
<dbReference type="EMBL" id="JRPF02000003">
    <property type="protein sequence ID" value="TLD78757.1"/>
    <property type="molecule type" value="Genomic_DNA"/>
</dbReference>